<evidence type="ECO:0000313" key="1">
    <source>
        <dbReference type="EMBL" id="CAG8847499.1"/>
    </source>
</evidence>
<feature type="non-terminal residue" evidence="1">
    <location>
        <position position="127"/>
    </location>
</feature>
<reference evidence="1" key="1">
    <citation type="submission" date="2021-06" db="EMBL/GenBank/DDBJ databases">
        <authorList>
            <person name="Kallberg Y."/>
            <person name="Tangrot J."/>
            <person name="Rosling A."/>
        </authorList>
    </citation>
    <scope>NUCLEOTIDE SEQUENCE</scope>
    <source>
        <strain evidence="1">MA461A</strain>
    </source>
</reference>
<organism evidence="1 2">
    <name type="scientific">Racocetra persica</name>
    <dbReference type="NCBI Taxonomy" id="160502"/>
    <lineage>
        <taxon>Eukaryota</taxon>
        <taxon>Fungi</taxon>
        <taxon>Fungi incertae sedis</taxon>
        <taxon>Mucoromycota</taxon>
        <taxon>Glomeromycotina</taxon>
        <taxon>Glomeromycetes</taxon>
        <taxon>Diversisporales</taxon>
        <taxon>Gigasporaceae</taxon>
        <taxon>Racocetra</taxon>
    </lineage>
</organism>
<gene>
    <name evidence="1" type="ORF">RPERSI_LOCUS34664</name>
</gene>
<protein>
    <submittedName>
        <fullName evidence="1">36522_t:CDS:1</fullName>
    </submittedName>
</protein>
<feature type="non-terminal residue" evidence="1">
    <location>
        <position position="1"/>
    </location>
</feature>
<comment type="caution">
    <text evidence="1">The sequence shown here is derived from an EMBL/GenBank/DDBJ whole genome shotgun (WGS) entry which is preliminary data.</text>
</comment>
<proteinExistence type="predicted"/>
<accession>A0ACA9SS19</accession>
<sequence length="127" mass="15336">TKYYLIQKYNQLYKPPNRFDWKIRYCKKEILIDIDKDKYVKLRSYDGTPYCVLNTDTLIFLESSKFNDYRKKKCDVCGDFTYCAMCLYDFHKADISESKQKLEKVTPAIDIGNFIYYYINNCINCRQ</sequence>
<name>A0ACA9SS19_9GLOM</name>
<dbReference type="Proteomes" id="UP000789920">
    <property type="component" value="Unassembled WGS sequence"/>
</dbReference>
<keyword evidence="2" id="KW-1185">Reference proteome</keyword>
<dbReference type="EMBL" id="CAJVQC010156263">
    <property type="protein sequence ID" value="CAG8847499.1"/>
    <property type="molecule type" value="Genomic_DNA"/>
</dbReference>
<evidence type="ECO:0000313" key="2">
    <source>
        <dbReference type="Proteomes" id="UP000789920"/>
    </source>
</evidence>